<dbReference type="GO" id="GO:0031507">
    <property type="term" value="P:heterochromatin formation"/>
    <property type="evidence" value="ECO:0007669"/>
    <property type="project" value="TreeGrafter"/>
</dbReference>
<reference evidence="2" key="1">
    <citation type="submission" date="2020-09" db="EMBL/GenBank/DDBJ databases">
        <authorList>
            <person name="Kikuchi T."/>
        </authorList>
    </citation>
    <scope>NUCLEOTIDE SEQUENCE</scope>
    <source>
        <strain evidence="2">SH1</strain>
    </source>
</reference>
<dbReference type="Proteomes" id="UP000614601">
    <property type="component" value="Unassembled WGS sequence"/>
</dbReference>
<name>A0A811LAJ6_9BILA</name>
<dbReference type="AlphaFoldDB" id="A0A811LAJ6"/>
<evidence type="ECO:0000313" key="2">
    <source>
        <dbReference type="EMBL" id="CAD5224610.1"/>
    </source>
</evidence>
<evidence type="ECO:0000313" key="3">
    <source>
        <dbReference type="Proteomes" id="UP000614601"/>
    </source>
</evidence>
<dbReference type="Proteomes" id="UP000783686">
    <property type="component" value="Unassembled WGS sequence"/>
</dbReference>
<gene>
    <name evidence="2" type="ORF">BOKJ2_LOCUS11165</name>
</gene>
<dbReference type="GO" id="GO:0045892">
    <property type="term" value="P:negative regulation of DNA-templated transcription"/>
    <property type="evidence" value="ECO:0007669"/>
    <property type="project" value="TreeGrafter"/>
</dbReference>
<protein>
    <recommendedName>
        <fullName evidence="1">BAH domain-containing protein</fullName>
    </recommendedName>
</protein>
<dbReference type="OrthoDB" id="1922186at2759"/>
<dbReference type="InterPro" id="IPR043151">
    <property type="entry name" value="BAH_sf"/>
</dbReference>
<accession>A0A811LAJ6</accession>
<dbReference type="InterPro" id="IPR001025">
    <property type="entry name" value="BAH_dom"/>
</dbReference>
<dbReference type="EMBL" id="CAJFDH010000005">
    <property type="protein sequence ID" value="CAD5224610.1"/>
    <property type="molecule type" value="Genomic_DNA"/>
</dbReference>
<dbReference type="GO" id="GO:0000976">
    <property type="term" value="F:transcription cis-regulatory region binding"/>
    <property type="evidence" value="ECO:0007669"/>
    <property type="project" value="TreeGrafter"/>
</dbReference>
<dbReference type="InterPro" id="IPR053032">
    <property type="entry name" value="BAH_domain-containing"/>
</dbReference>
<dbReference type="GO" id="GO:0005677">
    <property type="term" value="C:chromatin silencing complex"/>
    <property type="evidence" value="ECO:0007669"/>
    <property type="project" value="TreeGrafter"/>
</dbReference>
<dbReference type="PROSITE" id="PS51038">
    <property type="entry name" value="BAH"/>
    <property type="match status" value="1"/>
</dbReference>
<organism evidence="2 3">
    <name type="scientific">Bursaphelenchus okinawaensis</name>
    <dbReference type="NCBI Taxonomy" id="465554"/>
    <lineage>
        <taxon>Eukaryota</taxon>
        <taxon>Metazoa</taxon>
        <taxon>Ecdysozoa</taxon>
        <taxon>Nematoda</taxon>
        <taxon>Chromadorea</taxon>
        <taxon>Rhabditida</taxon>
        <taxon>Tylenchina</taxon>
        <taxon>Tylenchomorpha</taxon>
        <taxon>Aphelenchoidea</taxon>
        <taxon>Aphelenchoididae</taxon>
        <taxon>Bursaphelenchus</taxon>
    </lineage>
</organism>
<keyword evidence="3" id="KW-1185">Reference proteome</keyword>
<comment type="caution">
    <text evidence="2">The sequence shown here is derived from an EMBL/GenBank/DDBJ whole genome shotgun (WGS) entry which is preliminary data.</text>
</comment>
<dbReference type="Gene3D" id="2.30.30.490">
    <property type="match status" value="1"/>
</dbReference>
<dbReference type="PANTHER" id="PTHR46576">
    <property type="entry name" value="BROMO ADJACENT HOMOLOGY DOMAIN-CONTAINING 1 PROTEIN"/>
    <property type="match status" value="1"/>
</dbReference>
<dbReference type="EMBL" id="CAJFCW020000005">
    <property type="protein sequence ID" value="CAG9120018.1"/>
    <property type="molecule type" value="Genomic_DNA"/>
</dbReference>
<sequence length="653" mass="74655">MANLTGQFEQLGNQMFFKLPTNMINVNPFILVPSQPVYMPCNLSYFPQNFFIQPSNFVPLVQPIPQSMFALNQESKMNDMDILPAEDMSQLPTLQSFEDDLAPPVLERQSTVFEEQIPLLPNANEFLDTELEPPKLEPANFEPLYLKPETSQASLPQIEKPTPFVNHNIVPFSASEDAELCGFGQKTVDIGSHVAQVGQQVGDFGRKVSDIGQQVAEKLISEGNYKVTDLEQLPLAATSRSPNDYISYDRSEEEDTMDMPVLELNDVMTDTSENMEFPSLKLQKQLSIDSMHEMDSDISASGASDSDFKVMDSGNEKNCFKSSESAFETSESSFRLAESKKSDSCLELVTSSSDVTKENKSEIITKVEKLDESSSSGVSSANSSLWNDSHDFKMDHHDVLDTIKVQPLTSVHNIAENVMKRRQKPTIVKKKKATQVKRRGKATQFNSNWRSVDEGVYKELRLPTELQYKKRICYNAIRHSKEQDEIIRIKDCVRVCSSEGLENIGKIFRIFYDEETGNICAEVMWYYTQQQIPDEISLMHNELLASKHIDVINVDSIEEHAFVLSYSEYCRFIAETRIDEMPPEQRPLESRDVWPRGEEEYQRRIRLPHEDTPMDLIYFCRNVYSLKTRKLCLSILSRRSSLKSNRRPSRSHR</sequence>
<evidence type="ECO:0000259" key="1">
    <source>
        <dbReference type="PROSITE" id="PS51038"/>
    </source>
</evidence>
<feature type="domain" description="BAH" evidence="1">
    <location>
        <begin position="485"/>
        <end position="635"/>
    </location>
</feature>
<proteinExistence type="predicted"/>
<dbReference type="GO" id="GO:0003682">
    <property type="term" value="F:chromatin binding"/>
    <property type="evidence" value="ECO:0007669"/>
    <property type="project" value="InterPro"/>
</dbReference>
<dbReference type="PANTHER" id="PTHR46576:SF1">
    <property type="entry name" value="BROMO ADJACENT HOMOLOGY DOMAIN-CONTAINING 1 PROTEIN"/>
    <property type="match status" value="1"/>
</dbReference>